<evidence type="ECO:0000256" key="2">
    <source>
        <dbReference type="SAM" id="Phobius"/>
    </source>
</evidence>
<feature type="transmembrane region" description="Helical" evidence="2">
    <location>
        <begin position="41"/>
        <end position="60"/>
    </location>
</feature>
<dbReference type="EMBL" id="JYDI01000001">
    <property type="protein sequence ID" value="KRY61452.1"/>
    <property type="molecule type" value="Genomic_DNA"/>
</dbReference>
<keyword evidence="4" id="KW-1185">Reference proteome</keyword>
<keyword evidence="2" id="KW-0472">Membrane</keyword>
<feature type="region of interest" description="Disordered" evidence="1">
    <location>
        <begin position="1"/>
        <end position="22"/>
    </location>
</feature>
<name>A0A0V1DIP1_TRIBR</name>
<protein>
    <submittedName>
        <fullName evidence="3">Uncharacterized protein</fullName>
    </submittedName>
</protein>
<gene>
    <name evidence="3" type="ORF">T03_523</name>
</gene>
<evidence type="ECO:0000256" key="1">
    <source>
        <dbReference type="SAM" id="MobiDB-lite"/>
    </source>
</evidence>
<dbReference type="AlphaFoldDB" id="A0A0V1DIP1"/>
<accession>A0A0V1DIP1</accession>
<organism evidence="3 4">
    <name type="scientific">Trichinella britovi</name>
    <name type="common">Parasitic roundworm</name>
    <dbReference type="NCBI Taxonomy" id="45882"/>
    <lineage>
        <taxon>Eukaryota</taxon>
        <taxon>Metazoa</taxon>
        <taxon>Ecdysozoa</taxon>
        <taxon>Nematoda</taxon>
        <taxon>Enoplea</taxon>
        <taxon>Dorylaimia</taxon>
        <taxon>Trichinellida</taxon>
        <taxon>Trichinellidae</taxon>
        <taxon>Trichinella</taxon>
    </lineage>
</organism>
<comment type="caution">
    <text evidence="3">The sequence shown here is derived from an EMBL/GenBank/DDBJ whole genome shotgun (WGS) entry which is preliminary data.</text>
</comment>
<feature type="non-terminal residue" evidence="3">
    <location>
        <position position="1"/>
    </location>
</feature>
<evidence type="ECO:0000313" key="3">
    <source>
        <dbReference type="EMBL" id="KRY61452.1"/>
    </source>
</evidence>
<keyword evidence="2" id="KW-0812">Transmembrane</keyword>
<reference evidence="3 4" key="1">
    <citation type="submission" date="2015-01" db="EMBL/GenBank/DDBJ databases">
        <title>Evolution of Trichinella species and genotypes.</title>
        <authorList>
            <person name="Korhonen P.K."/>
            <person name="Edoardo P."/>
            <person name="Giuseppe L.R."/>
            <person name="Gasser R.B."/>
        </authorList>
    </citation>
    <scope>NUCLEOTIDE SEQUENCE [LARGE SCALE GENOMIC DNA]</scope>
    <source>
        <strain evidence="3">ISS120</strain>
    </source>
</reference>
<evidence type="ECO:0000313" key="4">
    <source>
        <dbReference type="Proteomes" id="UP000054653"/>
    </source>
</evidence>
<keyword evidence="2" id="KW-1133">Transmembrane helix</keyword>
<proteinExistence type="predicted"/>
<dbReference type="Proteomes" id="UP000054653">
    <property type="component" value="Unassembled WGS sequence"/>
</dbReference>
<sequence>LRISVEKRAKGSKIRSTIGKSSRSRKTVSKAMSVNLKHVQLFIYFCLLNLVGNLSMTVVYEDNISF</sequence>